<dbReference type="NCBIfam" id="NF003805">
    <property type="entry name" value="PRK05395.1-2"/>
    <property type="match status" value="1"/>
</dbReference>
<dbReference type="HAMAP" id="MF_00169">
    <property type="entry name" value="AroQ"/>
    <property type="match status" value="1"/>
</dbReference>
<keyword evidence="7 9" id="KW-0057">Aromatic amino acid biosynthesis</keyword>
<dbReference type="GO" id="GO:0019631">
    <property type="term" value="P:quinate catabolic process"/>
    <property type="evidence" value="ECO:0007669"/>
    <property type="project" value="TreeGrafter"/>
</dbReference>
<dbReference type="CDD" id="cd00466">
    <property type="entry name" value="DHQase_II"/>
    <property type="match status" value="1"/>
</dbReference>
<sequence>MSKPIYVLSGPNLNLLGQREPEIYGKDTLDDVRARCEAAAGAKGLSVVFRQTNHEGELIDWVQEARTQGCALVLNPAGYGHTSVALLDALKTLAIPIVECHLSNPAAREDFRRHTYVSLAATGVVSGFGAASYELAIAAAAGLVGAA</sequence>
<evidence type="ECO:0000256" key="2">
    <source>
        <dbReference type="ARBA" id="ARBA00003924"/>
    </source>
</evidence>
<dbReference type="InterPro" id="IPR001874">
    <property type="entry name" value="DHquinase_II"/>
</dbReference>
<evidence type="ECO:0000256" key="7">
    <source>
        <dbReference type="ARBA" id="ARBA00023141"/>
    </source>
</evidence>
<organism evidence="13">
    <name type="scientific">Caulobacter sp. 73W</name>
    <dbReference type="NCBI Taxonomy" id="3161137"/>
    <lineage>
        <taxon>Bacteria</taxon>
        <taxon>Pseudomonadati</taxon>
        <taxon>Pseudomonadota</taxon>
        <taxon>Alphaproteobacteria</taxon>
        <taxon>Caulobacterales</taxon>
        <taxon>Caulobacteraceae</taxon>
        <taxon>Caulobacter</taxon>
    </lineage>
</organism>
<dbReference type="NCBIfam" id="NF003806">
    <property type="entry name" value="PRK05395.1-3"/>
    <property type="match status" value="1"/>
</dbReference>
<evidence type="ECO:0000256" key="8">
    <source>
        <dbReference type="ARBA" id="ARBA00023239"/>
    </source>
</evidence>
<proteinExistence type="inferred from homology"/>
<gene>
    <name evidence="9" type="primary">aroQ</name>
    <name evidence="13" type="ORF">ABOZ73_01200</name>
</gene>
<dbReference type="EC" id="4.2.1.10" evidence="6 9"/>
<protein>
    <recommendedName>
        <fullName evidence="6 9">3-dehydroquinate dehydratase</fullName>
        <shortName evidence="9">3-dehydroquinase</shortName>
        <ecNumber evidence="6 9">4.2.1.10</ecNumber>
    </recommendedName>
    <alternativeName>
        <fullName evidence="9">Type II DHQase</fullName>
    </alternativeName>
</protein>
<dbReference type="EMBL" id="CP158375">
    <property type="protein sequence ID" value="XDO97074.1"/>
    <property type="molecule type" value="Genomic_DNA"/>
</dbReference>
<evidence type="ECO:0000256" key="11">
    <source>
        <dbReference type="PIRSR" id="PIRSR001399-2"/>
    </source>
</evidence>
<dbReference type="GO" id="GO:0008652">
    <property type="term" value="P:amino acid biosynthetic process"/>
    <property type="evidence" value="ECO:0007669"/>
    <property type="project" value="UniProtKB-KW"/>
</dbReference>
<evidence type="ECO:0000256" key="3">
    <source>
        <dbReference type="ARBA" id="ARBA00004902"/>
    </source>
</evidence>
<dbReference type="Gene3D" id="3.40.50.9100">
    <property type="entry name" value="Dehydroquinase, class II"/>
    <property type="match status" value="1"/>
</dbReference>
<dbReference type="SUPFAM" id="SSF52304">
    <property type="entry name" value="Type II 3-dehydroquinate dehydratase"/>
    <property type="match status" value="1"/>
</dbReference>
<dbReference type="AlphaFoldDB" id="A0AB39KTV6"/>
<evidence type="ECO:0000313" key="13">
    <source>
        <dbReference type="EMBL" id="XDO97074.1"/>
    </source>
</evidence>
<feature type="active site" description="Proton donor" evidence="9 10">
    <location>
        <position position="101"/>
    </location>
</feature>
<feature type="binding site" evidence="9 11">
    <location>
        <position position="112"/>
    </location>
    <ligand>
        <name>substrate</name>
    </ligand>
</feature>
<evidence type="ECO:0000256" key="5">
    <source>
        <dbReference type="ARBA" id="ARBA00011193"/>
    </source>
</evidence>
<keyword evidence="8 9" id="KW-0456">Lyase</keyword>
<keyword evidence="9" id="KW-0028">Amino-acid biosynthesis</keyword>
<dbReference type="PROSITE" id="PS01029">
    <property type="entry name" value="DEHYDROQUINASE_II"/>
    <property type="match status" value="1"/>
</dbReference>
<dbReference type="GO" id="GO:0003855">
    <property type="term" value="F:3-dehydroquinate dehydratase activity"/>
    <property type="evidence" value="ECO:0007669"/>
    <property type="project" value="UniProtKB-UniRule"/>
</dbReference>
<dbReference type="Pfam" id="PF01220">
    <property type="entry name" value="DHquinase_II"/>
    <property type="match status" value="1"/>
</dbReference>
<feature type="binding site" evidence="9 11">
    <location>
        <begin position="102"/>
        <end position="103"/>
    </location>
    <ligand>
        <name>substrate</name>
    </ligand>
</feature>
<evidence type="ECO:0000256" key="9">
    <source>
        <dbReference type="HAMAP-Rule" id="MF_00169"/>
    </source>
</evidence>
<feature type="binding site" evidence="9 11">
    <location>
        <position position="75"/>
    </location>
    <ligand>
        <name>substrate</name>
    </ligand>
</feature>
<comment type="similarity">
    <text evidence="4 9">Belongs to the type-II 3-dehydroquinase family.</text>
</comment>
<dbReference type="GO" id="GO:0009423">
    <property type="term" value="P:chorismate biosynthetic process"/>
    <property type="evidence" value="ECO:0007669"/>
    <property type="project" value="UniProtKB-UniRule"/>
</dbReference>
<accession>A0AB39KTV6</accession>
<dbReference type="PIRSF" id="PIRSF001399">
    <property type="entry name" value="DHquinase_II"/>
    <property type="match status" value="1"/>
</dbReference>
<dbReference type="GO" id="GO:0009073">
    <property type="term" value="P:aromatic amino acid family biosynthetic process"/>
    <property type="evidence" value="ECO:0007669"/>
    <property type="project" value="UniProtKB-KW"/>
</dbReference>
<dbReference type="PANTHER" id="PTHR21272:SF3">
    <property type="entry name" value="CATABOLIC 3-DEHYDROQUINASE"/>
    <property type="match status" value="1"/>
</dbReference>
<dbReference type="InterPro" id="IPR018509">
    <property type="entry name" value="DHquinase_II_CS"/>
</dbReference>
<evidence type="ECO:0000256" key="4">
    <source>
        <dbReference type="ARBA" id="ARBA00011037"/>
    </source>
</evidence>
<comment type="subunit">
    <text evidence="5 9">Homododecamer.</text>
</comment>
<evidence type="ECO:0000256" key="6">
    <source>
        <dbReference type="ARBA" id="ARBA00012060"/>
    </source>
</evidence>
<comment type="function">
    <text evidence="2 9">Catalyzes a trans-dehydration via an enolate intermediate.</text>
</comment>
<name>A0AB39KTV6_9CAUL</name>
<dbReference type="InterPro" id="IPR036441">
    <property type="entry name" value="DHquinase_II_sf"/>
</dbReference>
<evidence type="ECO:0000256" key="1">
    <source>
        <dbReference type="ARBA" id="ARBA00001864"/>
    </source>
</evidence>
<evidence type="ECO:0000256" key="10">
    <source>
        <dbReference type="PIRSR" id="PIRSR001399-1"/>
    </source>
</evidence>
<feature type="site" description="Transition state stabilizer" evidence="9 12">
    <location>
        <position position="19"/>
    </location>
</feature>
<dbReference type="RefSeq" id="WP_369060046.1">
    <property type="nucleotide sequence ID" value="NZ_CP158375.1"/>
</dbReference>
<feature type="binding site" evidence="9 11">
    <location>
        <position position="88"/>
    </location>
    <ligand>
        <name>substrate</name>
    </ligand>
</feature>
<comment type="pathway">
    <text evidence="3 9">Metabolic intermediate biosynthesis; chorismate biosynthesis; chorismate from D-erythrose 4-phosphate and phosphoenolpyruvate: step 3/7.</text>
</comment>
<evidence type="ECO:0000256" key="12">
    <source>
        <dbReference type="PIRSR" id="PIRSR001399-3"/>
    </source>
</evidence>
<feature type="active site" description="Proton acceptor" evidence="9 10">
    <location>
        <position position="24"/>
    </location>
</feature>
<reference evidence="13" key="1">
    <citation type="submission" date="2024-06" db="EMBL/GenBank/DDBJ databases">
        <title>Caulobacter inopinatus, sp. nov.</title>
        <authorList>
            <person name="Donachie S.P."/>
        </authorList>
    </citation>
    <scope>NUCLEOTIDE SEQUENCE</scope>
    <source>
        <strain evidence="13">73W</strain>
    </source>
</reference>
<feature type="binding site" evidence="9 11">
    <location>
        <position position="81"/>
    </location>
    <ligand>
        <name>substrate</name>
    </ligand>
</feature>
<dbReference type="PANTHER" id="PTHR21272">
    <property type="entry name" value="CATABOLIC 3-DEHYDROQUINASE"/>
    <property type="match status" value="1"/>
</dbReference>
<dbReference type="NCBIfam" id="NF003807">
    <property type="entry name" value="PRK05395.1-4"/>
    <property type="match status" value="1"/>
</dbReference>
<comment type="catalytic activity">
    <reaction evidence="1 9">
        <text>3-dehydroquinate = 3-dehydroshikimate + H2O</text>
        <dbReference type="Rhea" id="RHEA:21096"/>
        <dbReference type="ChEBI" id="CHEBI:15377"/>
        <dbReference type="ChEBI" id="CHEBI:16630"/>
        <dbReference type="ChEBI" id="CHEBI:32364"/>
        <dbReference type="EC" id="4.2.1.10"/>
    </reaction>
</comment>